<organism evidence="2 3">
    <name type="scientific">Tuber borchii</name>
    <name type="common">White truffle</name>
    <dbReference type="NCBI Taxonomy" id="42251"/>
    <lineage>
        <taxon>Eukaryota</taxon>
        <taxon>Fungi</taxon>
        <taxon>Dikarya</taxon>
        <taxon>Ascomycota</taxon>
        <taxon>Pezizomycotina</taxon>
        <taxon>Pezizomycetes</taxon>
        <taxon>Pezizales</taxon>
        <taxon>Tuberaceae</taxon>
        <taxon>Tuber</taxon>
    </lineage>
</organism>
<dbReference type="Proteomes" id="UP000244722">
    <property type="component" value="Unassembled WGS sequence"/>
</dbReference>
<dbReference type="AlphaFoldDB" id="A0A2T6ZGC4"/>
<evidence type="ECO:0000256" key="1">
    <source>
        <dbReference type="SAM" id="MobiDB-lite"/>
    </source>
</evidence>
<evidence type="ECO:0000313" key="2">
    <source>
        <dbReference type="EMBL" id="PUU74543.1"/>
    </source>
</evidence>
<evidence type="ECO:0000313" key="3">
    <source>
        <dbReference type="Proteomes" id="UP000244722"/>
    </source>
</evidence>
<sequence length="433" mass="46172">MFNPHIPDLTMDTDGSWKTPIARQSRLTKRDWPEHIRAKAEKMMHSAKEMQAKGQLVIDNDPAYQNSLREKKAREKEEAAARAAGEAAEDEEENLFDLLPPTGKNKGSVGPNRKAYPVDMTDDVANPPPQNIQSSSKTAKVPKQPAIQGQSRKLVHPVHKQPNQSNGNATAPCKNTNSAPQKQQHPQPQKKKRPMGNFLKKGGAMARFKKNPLGKRDIAYPAGPEYPPGTMIIRKKKCDNAGKCVTVAQPVAVAAPAVEAKAHIEQLDDGQPQIRFGVVPQPIAPALVPGPAPAPPPVVRILKQAPAPSPIPEVIIQQAPAPVAHPVTVVKEVVKKPCGCESSSCPCGYATGPVATCPCGNPNCGKGDLGPGGCTCGAPGCNCNERARGARGSSTSETGNGGGGHPHRRKAPSTPAELEAFWREQVPEAFRND</sequence>
<accession>A0A2T6ZGC4</accession>
<dbReference type="EMBL" id="NESQ01000293">
    <property type="protein sequence ID" value="PUU74543.1"/>
    <property type="molecule type" value="Genomic_DNA"/>
</dbReference>
<gene>
    <name evidence="2" type="ORF">B9Z19DRAFT_1055987</name>
</gene>
<feature type="region of interest" description="Disordered" evidence="1">
    <location>
        <begin position="42"/>
        <end position="197"/>
    </location>
</feature>
<keyword evidence="3" id="KW-1185">Reference proteome</keyword>
<reference evidence="2 3" key="1">
    <citation type="submission" date="2017-04" db="EMBL/GenBank/DDBJ databases">
        <title>Draft genome sequence of Tuber borchii Vittad., a whitish edible truffle.</title>
        <authorList>
            <consortium name="DOE Joint Genome Institute"/>
            <person name="Murat C."/>
            <person name="Kuo A."/>
            <person name="Barry K.W."/>
            <person name="Clum A."/>
            <person name="Dockter R.B."/>
            <person name="Fauchery L."/>
            <person name="Iotti M."/>
            <person name="Kohler A."/>
            <person name="Labutti K."/>
            <person name="Lindquist E.A."/>
            <person name="Lipzen A."/>
            <person name="Ohm R.A."/>
            <person name="Wang M."/>
            <person name="Grigoriev I.V."/>
            <person name="Zambonelli A."/>
            <person name="Martin F.M."/>
        </authorList>
    </citation>
    <scope>NUCLEOTIDE SEQUENCE [LARGE SCALE GENOMIC DNA]</scope>
    <source>
        <strain evidence="2 3">Tbo3840</strain>
    </source>
</reference>
<name>A0A2T6ZGC4_TUBBO</name>
<comment type="caution">
    <text evidence="2">The sequence shown here is derived from an EMBL/GenBank/DDBJ whole genome shotgun (WGS) entry which is preliminary data.</text>
</comment>
<feature type="compositionally biased region" description="Basic and acidic residues" evidence="1">
    <location>
        <begin position="68"/>
        <end position="80"/>
    </location>
</feature>
<feature type="region of interest" description="Disordered" evidence="1">
    <location>
        <begin position="387"/>
        <end position="417"/>
    </location>
</feature>
<protein>
    <submittedName>
        <fullName evidence="2">Uncharacterized protein</fullName>
    </submittedName>
</protein>
<feature type="compositionally biased region" description="Basic and acidic residues" evidence="1">
    <location>
        <begin position="42"/>
        <end position="51"/>
    </location>
</feature>
<feature type="compositionally biased region" description="Polar residues" evidence="1">
    <location>
        <begin position="161"/>
        <end position="179"/>
    </location>
</feature>
<proteinExistence type="predicted"/>